<keyword evidence="7" id="KW-0808">Transferase</keyword>
<keyword evidence="4" id="KW-0663">Pyridoxal phosphate</keyword>
<dbReference type="GO" id="GO:0008483">
    <property type="term" value="F:transaminase activity"/>
    <property type="evidence" value="ECO:0007669"/>
    <property type="project" value="UniProtKB-KW"/>
</dbReference>
<evidence type="ECO:0000313" key="7">
    <source>
        <dbReference type="EMBL" id="MCC2209439.1"/>
    </source>
</evidence>
<evidence type="ECO:0000313" key="8">
    <source>
        <dbReference type="Proteomes" id="UP001198242"/>
    </source>
</evidence>
<comment type="similarity">
    <text evidence="2">Belongs to the class-V pyridoxal-phosphate-dependent aminotransferase family. Csd subfamily.</text>
</comment>
<dbReference type="Gene3D" id="3.40.640.10">
    <property type="entry name" value="Type I PLP-dependent aspartate aminotransferase-like (Major domain)"/>
    <property type="match status" value="1"/>
</dbReference>
<comment type="cofactor">
    <cofactor evidence="1">
        <name>pyridoxal 5'-phosphate</name>
        <dbReference type="ChEBI" id="CHEBI:597326"/>
    </cofactor>
</comment>
<dbReference type="Pfam" id="PF00266">
    <property type="entry name" value="Aminotran_5"/>
    <property type="match status" value="1"/>
</dbReference>
<comment type="caution">
    <text evidence="7">The sequence shown here is derived from an EMBL/GenBank/DDBJ whole genome shotgun (WGS) entry which is preliminary data.</text>
</comment>
<evidence type="ECO:0000256" key="3">
    <source>
        <dbReference type="ARBA" id="ARBA00012239"/>
    </source>
</evidence>
<keyword evidence="7" id="KW-0032">Aminotransferase</keyword>
<dbReference type="InterPro" id="IPR016454">
    <property type="entry name" value="Cysteine_dSase"/>
</dbReference>
<comment type="catalytic activity">
    <reaction evidence="5">
        <text>(sulfur carrier)-H + L-cysteine = (sulfur carrier)-SH + L-alanine</text>
        <dbReference type="Rhea" id="RHEA:43892"/>
        <dbReference type="Rhea" id="RHEA-COMP:14737"/>
        <dbReference type="Rhea" id="RHEA-COMP:14739"/>
        <dbReference type="ChEBI" id="CHEBI:29917"/>
        <dbReference type="ChEBI" id="CHEBI:35235"/>
        <dbReference type="ChEBI" id="CHEBI:57972"/>
        <dbReference type="ChEBI" id="CHEBI:64428"/>
        <dbReference type="EC" id="2.8.1.7"/>
    </reaction>
</comment>
<dbReference type="Gene3D" id="3.90.1150.10">
    <property type="entry name" value="Aspartate Aminotransferase, domain 1"/>
    <property type="match status" value="1"/>
</dbReference>
<dbReference type="PANTHER" id="PTHR43586:SF4">
    <property type="entry name" value="ISOPENICILLIN N EPIMERASE"/>
    <property type="match status" value="1"/>
</dbReference>
<dbReference type="InterPro" id="IPR015421">
    <property type="entry name" value="PyrdxlP-dep_Trfase_major"/>
</dbReference>
<name>A0AAE3J8E1_9FIRM</name>
<keyword evidence="8" id="KW-1185">Reference proteome</keyword>
<accession>A0AAE3J8E1</accession>
<dbReference type="EC" id="2.8.1.7" evidence="3"/>
<proteinExistence type="inferred from homology"/>
<dbReference type="AlphaFoldDB" id="A0AAE3J8E1"/>
<reference evidence="7 8" key="1">
    <citation type="submission" date="2021-10" db="EMBL/GenBank/DDBJ databases">
        <title>Anaerobic single-cell dispensing facilitates the cultivation of human gut bacteria.</title>
        <authorList>
            <person name="Afrizal A."/>
        </authorList>
    </citation>
    <scope>NUCLEOTIDE SEQUENCE [LARGE SCALE GENOMIC DNA]</scope>
    <source>
        <strain evidence="7 8">CLA-AA-H232</strain>
    </source>
</reference>
<dbReference type="Proteomes" id="UP001198242">
    <property type="component" value="Unassembled WGS sequence"/>
</dbReference>
<feature type="domain" description="Aminotransferase class V" evidence="6">
    <location>
        <begin position="4"/>
        <end position="360"/>
    </location>
</feature>
<dbReference type="SUPFAM" id="SSF53383">
    <property type="entry name" value="PLP-dependent transferases"/>
    <property type="match status" value="1"/>
</dbReference>
<evidence type="ECO:0000256" key="4">
    <source>
        <dbReference type="ARBA" id="ARBA00022898"/>
    </source>
</evidence>
<organism evidence="7 8">
    <name type="scientific">Hominilimicola fabiformis</name>
    <dbReference type="NCBI Taxonomy" id="2885356"/>
    <lineage>
        <taxon>Bacteria</taxon>
        <taxon>Bacillati</taxon>
        <taxon>Bacillota</taxon>
        <taxon>Clostridia</taxon>
        <taxon>Eubacteriales</taxon>
        <taxon>Oscillospiraceae</taxon>
        <taxon>Hominilimicola</taxon>
    </lineage>
</organism>
<dbReference type="EMBL" id="JAJEQM010000001">
    <property type="protein sequence ID" value="MCC2209439.1"/>
    <property type="molecule type" value="Genomic_DNA"/>
</dbReference>
<sequence length="374" mass="40048">MMLYLDNAATTLKKPLSVYATLFKSTLFSGGNAGRGGHKMSMDAVRAIVDTQDLIAQLFNIKKAENVVFTQNATYALNTAILGTMSNGGHIVVTEMDHNSVLRPACLSGNYTVVRADKSGYVHAEDVEKAVRKDTKLIVCTHASNVCGTIQPVYAIGRIAKKHKIPFLMDVAQTAGSIKIDAEKMNADMIAFSGHKGLMGPLGTGGLYVKSPEELAPLVTGGTGSNSESVSQPEFMPDKFHSGTMNTPAIKALGAGVKYVMKYGVDVIGKHEKMLSEKFKENLMNMDNVTIYGNDNSVATVAFNVANLGSEEVFEMLKGKAAVRAGYHCAPLAHRAIGTSDRGAVRASFGVFNSKNDVAKMTDYVYKISKNVSG</sequence>
<dbReference type="NCBIfam" id="TIGR01977">
    <property type="entry name" value="am_tr_V_EF2568"/>
    <property type="match status" value="1"/>
</dbReference>
<dbReference type="PIRSF" id="PIRSF005572">
    <property type="entry name" value="NifS"/>
    <property type="match status" value="1"/>
</dbReference>
<dbReference type="PANTHER" id="PTHR43586">
    <property type="entry name" value="CYSTEINE DESULFURASE"/>
    <property type="match status" value="1"/>
</dbReference>
<protein>
    <recommendedName>
        <fullName evidence="3">cysteine desulfurase</fullName>
        <ecNumber evidence="3">2.8.1.7</ecNumber>
    </recommendedName>
</protein>
<evidence type="ECO:0000259" key="6">
    <source>
        <dbReference type="Pfam" id="PF00266"/>
    </source>
</evidence>
<dbReference type="InterPro" id="IPR015422">
    <property type="entry name" value="PyrdxlP-dep_Trfase_small"/>
</dbReference>
<gene>
    <name evidence="7" type="ORF">LKE05_01310</name>
</gene>
<dbReference type="InterPro" id="IPR015424">
    <property type="entry name" value="PyrdxlP-dep_Trfase"/>
</dbReference>
<dbReference type="InterPro" id="IPR010969">
    <property type="entry name" value="Cys_dSase-rel_unknwn_funct"/>
</dbReference>
<evidence type="ECO:0000256" key="1">
    <source>
        <dbReference type="ARBA" id="ARBA00001933"/>
    </source>
</evidence>
<evidence type="ECO:0000256" key="5">
    <source>
        <dbReference type="ARBA" id="ARBA00050776"/>
    </source>
</evidence>
<dbReference type="GO" id="GO:0031071">
    <property type="term" value="F:cysteine desulfurase activity"/>
    <property type="evidence" value="ECO:0007669"/>
    <property type="project" value="UniProtKB-EC"/>
</dbReference>
<dbReference type="RefSeq" id="WP_308455688.1">
    <property type="nucleotide sequence ID" value="NZ_JAJEQM010000001.1"/>
</dbReference>
<dbReference type="InterPro" id="IPR000192">
    <property type="entry name" value="Aminotrans_V_dom"/>
</dbReference>
<evidence type="ECO:0000256" key="2">
    <source>
        <dbReference type="ARBA" id="ARBA00010447"/>
    </source>
</evidence>